<sequence length="365" mass="41742">MLKSLIGSLLLTGLFISCQPKSEQKEEIETEQTHLTATLAKDIFALPTHCLQVEYPNKLGQTIGSAADLKTPKALRPVFYGCYDWHSSMHGYWSIVKLMKQFPELDANGEVRQVLNTHITPENVAIEKAFFENEHNLAFERTYGWAWLFKLQEELYTWNDPDAKRWQAALQPLVDLLVTRFKVYLPKQLYPIRTGQHDNTAFGLSLSLDYARTVGDKSFEAAIKEHGLRYFKQDINCNLAYEPSGNDFLSPCLEEAFLMSKLMDKQEYNAWLETFMPVLFDKNFKLEPAAVKDRTDGKLIHLDGLNYSRAACFYGIAKQVPELQQLRLLAEKHIAYSIGNISAKDDYMGSHWLGTFALYALSEGE</sequence>
<dbReference type="KEGG" id="sphe:GFH32_11235"/>
<dbReference type="PROSITE" id="PS51257">
    <property type="entry name" value="PROKAR_LIPOPROTEIN"/>
    <property type="match status" value="1"/>
</dbReference>
<dbReference type="Proteomes" id="UP000326921">
    <property type="component" value="Chromosome"/>
</dbReference>
<dbReference type="EMBL" id="CP045652">
    <property type="protein sequence ID" value="QGA26857.1"/>
    <property type="molecule type" value="Genomic_DNA"/>
</dbReference>
<dbReference type="AlphaFoldDB" id="A0A5Q0Q9S6"/>
<keyword evidence="2" id="KW-1185">Reference proteome</keyword>
<proteinExistence type="predicted"/>
<dbReference type="InterPro" id="IPR021365">
    <property type="entry name" value="DUF2891"/>
</dbReference>
<accession>A0A5Q0Q9S6</accession>
<protein>
    <submittedName>
        <fullName evidence="1">DUF2891 family protein</fullName>
    </submittedName>
</protein>
<name>A0A5Q0Q9S6_9SPHI</name>
<evidence type="ECO:0000313" key="1">
    <source>
        <dbReference type="EMBL" id="QGA26857.1"/>
    </source>
</evidence>
<reference evidence="1 2" key="1">
    <citation type="submission" date="2019-10" db="EMBL/GenBank/DDBJ databases">
        <authorList>
            <person name="Dong K."/>
        </authorList>
    </citation>
    <scope>NUCLEOTIDE SEQUENCE [LARGE SCALE GENOMIC DNA]</scope>
    <source>
        <strain evidence="2">dk4302</strain>
    </source>
</reference>
<dbReference type="Pfam" id="PF11199">
    <property type="entry name" value="DUF2891"/>
    <property type="match status" value="1"/>
</dbReference>
<gene>
    <name evidence="1" type="ORF">GFH32_11235</name>
</gene>
<organism evidence="1 2">
    <name type="scientific">Sphingobacterium zhuxiongii</name>
    <dbReference type="NCBI Taxonomy" id="2662364"/>
    <lineage>
        <taxon>Bacteria</taxon>
        <taxon>Pseudomonadati</taxon>
        <taxon>Bacteroidota</taxon>
        <taxon>Sphingobacteriia</taxon>
        <taxon>Sphingobacteriales</taxon>
        <taxon>Sphingobacteriaceae</taxon>
        <taxon>Sphingobacterium</taxon>
    </lineage>
</organism>
<evidence type="ECO:0000313" key="2">
    <source>
        <dbReference type="Proteomes" id="UP000326921"/>
    </source>
</evidence>
<dbReference type="RefSeq" id="WP_153511703.1">
    <property type="nucleotide sequence ID" value="NZ_CP045652.1"/>
</dbReference>